<gene>
    <name evidence="2" type="ORF">METZ01_LOCUS236190</name>
</gene>
<dbReference type="PANTHER" id="PTHR22572">
    <property type="entry name" value="SUGAR-1-PHOSPHATE GUANYL TRANSFERASE"/>
    <property type="match status" value="1"/>
</dbReference>
<evidence type="ECO:0000313" key="2">
    <source>
        <dbReference type="EMBL" id="SVB83336.1"/>
    </source>
</evidence>
<sequence>MLIDLENLNMSTTSKLAVVLAGGLGSRLYPYTVSLPKPLLPVGNYPILEIIIRQLRKAGFEEIILAVNHQADIIKSYFDTGEKWEVGIRYSLENEPLGTMGPLKLLDDLPENILVMNGDILTDLDYRAFIQSHEESDAMFTISGYITTEKSQYGVLDVNRQTNRLTNFFEKPEQQLIVSMGIYGLKKAVLDMIPEGMEFGFDDLMEKGLNEGMPIGVDIFQGYWRDLGTPEQYQQANDEFESHQQILGL</sequence>
<reference evidence="2" key="1">
    <citation type="submission" date="2018-05" db="EMBL/GenBank/DDBJ databases">
        <authorList>
            <person name="Lanie J.A."/>
            <person name="Ng W.-L."/>
            <person name="Kazmierczak K.M."/>
            <person name="Andrzejewski T.M."/>
            <person name="Davidsen T.M."/>
            <person name="Wayne K.J."/>
            <person name="Tettelin H."/>
            <person name="Glass J.I."/>
            <person name="Rusch D."/>
            <person name="Podicherti R."/>
            <person name="Tsui H.-C.T."/>
            <person name="Winkler M.E."/>
        </authorList>
    </citation>
    <scope>NUCLEOTIDE SEQUENCE</scope>
</reference>
<organism evidence="2">
    <name type="scientific">marine metagenome</name>
    <dbReference type="NCBI Taxonomy" id="408172"/>
    <lineage>
        <taxon>unclassified sequences</taxon>
        <taxon>metagenomes</taxon>
        <taxon>ecological metagenomes</taxon>
    </lineage>
</organism>
<proteinExistence type="predicted"/>
<dbReference type="AlphaFoldDB" id="A0A382H7R9"/>
<dbReference type="Pfam" id="PF00483">
    <property type="entry name" value="NTP_transferase"/>
    <property type="match status" value="1"/>
</dbReference>
<dbReference type="InterPro" id="IPR005835">
    <property type="entry name" value="NTP_transferase_dom"/>
</dbReference>
<dbReference type="EMBL" id="UINC01059670">
    <property type="protein sequence ID" value="SVB83336.1"/>
    <property type="molecule type" value="Genomic_DNA"/>
</dbReference>
<feature type="domain" description="Nucleotidyl transferase" evidence="1">
    <location>
        <begin position="17"/>
        <end position="241"/>
    </location>
</feature>
<dbReference type="InterPro" id="IPR029044">
    <property type="entry name" value="Nucleotide-diphossugar_trans"/>
</dbReference>
<protein>
    <recommendedName>
        <fullName evidence="1">Nucleotidyl transferase domain-containing protein</fullName>
    </recommendedName>
</protein>
<accession>A0A382H7R9</accession>
<evidence type="ECO:0000259" key="1">
    <source>
        <dbReference type="Pfam" id="PF00483"/>
    </source>
</evidence>
<dbReference type="InterPro" id="IPR050486">
    <property type="entry name" value="Mannose-1P_guanyltransferase"/>
</dbReference>
<name>A0A382H7R9_9ZZZZ</name>
<dbReference type="Gene3D" id="3.90.550.10">
    <property type="entry name" value="Spore Coat Polysaccharide Biosynthesis Protein SpsA, Chain A"/>
    <property type="match status" value="1"/>
</dbReference>
<dbReference type="SUPFAM" id="SSF53448">
    <property type="entry name" value="Nucleotide-diphospho-sugar transferases"/>
    <property type="match status" value="1"/>
</dbReference>